<dbReference type="InterPro" id="IPR024078">
    <property type="entry name" value="LmbE-like_dom_sf"/>
</dbReference>
<dbReference type="Gene3D" id="3.40.50.10320">
    <property type="entry name" value="LmbE-like"/>
    <property type="match status" value="1"/>
</dbReference>
<dbReference type="InterPro" id="IPR003737">
    <property type="entry name" value="GlcNAc_PI_deacetylase-related"/>
</dbReference>
<reference evidence="2" key="1">
    <citation type="journal article" date="2019" name="Int. J. Syst. Evol. Microbiol.">
        <title>The Global Catalogue of Microorganisms (GCM) 10K type strain sequencing project: providing services to taxonomists for standard genome sequencing and annotation.</title>
        <authorList>
            <consortium name="The Broad Institute Genomics Platform"/>
            <consortium name="The Broad Institute Genome Sequencing Center for Infectious Disease"/>
            <person name="Wu L."/>
            <person name="Ma J."/>
        </authorList>
    </citation>
    <scope>NUCLEOTIDE SEQUENCE [LARGE SCALE GENOMIC DNA]</scope>
    <source>
        <strain evidence="2">CCUG 63418</strain>
    </source>
</reference>
<dbReference type="InterPro" id="IPR023842">
    <property type="entry name" value="Bacillithiol_biosynth_BshB1"/>
</dbReference>
<proteinExistence type="predicted"/>
<dbReference type="EMBL" id="JBHTHU010000001">
    <property type="protein sequence ID" value="MFD0748770.1"/>
    <property type="molecule type" value="Genomic_DNA"/>
</dbReference>
<keyword evidence="2" id="KW-1185">Reference proteome</keyword>
<organism evidence="1 2">
    <name type="scientific">Mucilaginibacter calamicampi</name>
    <dbReference type="NCBI Taxonomy" id="1302352"/>
    <lineage>
        <taxon>Bacteria</taxon>
        <taxon>Pseudomonadati</taxon>
        <taxon>Bacteroidota</taxon>
        <taxon>Sphingobacteriia</taxon>
        <taxon>Sphingobacteriales</taxon>
        <taxon>Sphingobacteriaceae</taxon>
        <taxon>Mucilaginibacter</taxon>
    </lineage>
</organism>
<comment type="caution">
    <text evidence="1">The sequence shown here is derived from an EMBL/GenBank/DDBJ whole genome shotgun (WGS) entry which is preliminary data.</text>
</comment>
<dbReference type="Proteomes" id="UP001596958">
    <property type="component" value="Unassembled WGS sequence"/>
</dbReference>
<dbReference type="Pfam" id="PF02585">
    <property type="entry name" value="PIG-L"/>
    <property type="match status" value="1"/>
</dbReference>
<dbReference type="NCBIfam" id="TIGR04001">
    <property type="entry name" value="thiol_BshB1"/>
    <property type="match status" value="1"/>
</dbReference>
<evidence type="ECO:0000313" key="2">
    <source>
        <dbReference type="Proteomes" id="UP001596958"/>
    </source>
</evidence>
<gene>
    <name evidence="1" type="primary">bshB1</name>
    <name evidence="1" type="ORF">ACFQZS_01365</name>
</gene>
<protein>
    <submittedName>
        <fullName evidence="1">Bacillithiol biosynthesis deacetylase BshB1</fullName>
    </submittedName>
</protein>
<dbReference type="RefSeq" id="WP_377096542.1">
    <property type="nucleotide sequence ID" value="NZ_JBHTHU010000001.1"/>
</dbReference>
<accession>A0ABW2YS27</accession>
<name>A0ABW2YS27_9SPHI</name>
<dbReference type="PANTHER" id="PTHR12993:SF30">
    <property type="entry name" value="N-ACETYL-ALPHA-D-GLUCOSAMINYL L-MALATE DEACETYLASE 1"/>
    <property type="match status" value="1"/>
</dbReference>
<dbReference type="SUPFAM" id="SSF102588">
    <property type="entry name" value="LmbE-like"/>
    <property type="match status" value="1"/>
</dbReference>
<evidence type="ECO:0000313" key="1">
    <source>
        <dbReference type="EMBL" id="MFD0748770.1"/>
    </source>
</evidence>
<sequence length="241" mass="26875">MLKLDILVLSVHPDDAELGCAGTLLKHIADGKKVGIVDLTRGELGTRGSVEIRAAEAAASAAILGLHARENLGLPDGFFQNTQEYQLKVIAAIRKYQPEIIIGNAKHDRHPDHGRAYELIDTACFLSGLRKIETYSDGELQQPWRPNILLNFIQDEYIEPDILIDVTEHWDKKIESIKAFGSQFYNPDWNEGEPQTYISSPGFIEGIDGRAREFGKIMGVTYAEGFTSHRVLGVDNLFNLK</sequence>
<dbReference type="PANTHER" id="PTHR12993">
    <property type="entry name" value="N-ACETYLGLUCOSAMINYL-PHOSPHATIDYLINOSITOL DE-N-ACETYLASE-RELATED"/>
    <property type="match status" value="1"/>
</dbReference>